<comment type="caution">
    <text evidence="2">The sequence shown here is derived from an EMBL/GenBank/DDBJ whole genome shotgun (WGS) entry which is preliminary data.</text>
</comment>
<dbReference type="Proteomes" id="UP001549257">
    <property type="component" value="Unassembled WGS sequence"/>
</dbReference>
<sequence>MSASEQLTAPRDIETLTLHTPDAADSWQPVAATAHVGTRQSSDSFLTILPDDAHQGTPRGARRQTWRR</sequence>
<evidence type="ECO:0000256" key="1">
    <source>
        <dbReference type="SAM" id="MobiDB-lite"/>
    </source>
</evidence>
<accession>A0ABV2QHT7</accession>
<reference evidence="2 3" key="1">
    <citation type="submission" date="2024-06" db="EMBL/GenBank/DDBJ databases">
        <title>Sorghum-associated microbial communities from plants grown in Nebraska, USA.</title>
        <authorList>
            <person name="Schachtman D."/>
        </authorList>
    </citation>
    <scope>NUCLEOTIDE SEQUENCE [LARGE SCALE GENOMIC DNA]</scope>
    <source>
        <strain evidence="2 3">2857</strain>
    </source>
</reference>
<gene>
    <name evidence="2" type="ORF">ABIE21_000096</name>
</gene>
<evidence type="ECO:0000313" key="2">
    <source>
        <dbReference type="EMBL" id="MET4580606.1"/>
    </source>
</evidence>
<protein>
    <submittedName>
        <fullName evidence="2">Uncharacterized protein</fullName>
    </submittedName>
</protein>
<dbReference type="RefSeq" id="WP_354022825.1">
    <property type="nucleotide sequence ID" value="NZ_JBEPSJ010000001.1"/>
</dbReference>
<name>A0ABV2QHT7_9MICO</name>
<dbReference type="EMBL" id="JBEPSJ010000001">
    <property type="protein sequence ID" value="MET4580606.1"/>
    <property type="molecule type" value="Genomic_DNA"/>
</dbReference>
<evidence type="ECO:0000313" key="3">
    <source>
        <dbReference type="Proteomes" id="UP001549257"/>
    </source>
</evidence>
<proteinExistence type="predicted"/>
<organism evidence="2 3">
    <name type="scientific">Conyzicola nivalis</name>
    <dbReference type="NCBI Taxonomy" id="1477021"/>
    <lineage>
        <taxon>Bacteria</taxon>
        <taxon>Bacillati</taxon>
        <taxon>Actinomycetota</taxon>
        <taxon>Actinomycetes</taxon>
        <taxon>Micrococcales</taxon>
        <taxon>Microbacteriaceae</taxon>
        <taxon>Conyzicola</taxon>
    </lineage>
</organism>
<feature type="region of interest" description="Disordered" evidence="1">
    <location>
        <begin position="48"/>
        <end position="68"/>
    </location>
</feature>
<keyword evidence="3" id="KW-1185">Reference proteome</keyword>